<reference evidence="1 2" key="1">
    <citation type="journal article" date="2015" name="Nature">
        <title>rRNA introns, odd ribosomes, and small enigmatic genomes across a large radiation of phyla.</title>
        <authorList>
            <person name="Brown C.T."/>
            <person name="Hug L.A."/>
            <person name="Thomas B.C."/>
            <person name="Sharon I."/>
            <person name="Castelle C.J."/>
            <person name="Singh A."/>
            <person name="Wilkins M.J."/>
            <person name="Williams K.H."/>
            <person name="Banfield J.F."/>
        </authorList>
    </citation>
    <scope>NUCLEOTIDE SEQUENCE [LARGE SCALE GENOMIC DNA]</scope>
</reference>
<dbReference type="AlphaFoldDB" id="A0A0G1S8X8"/>
<organism evidence="1 2">
    <name type="scientific">candidate division WWE3 bacterium GW2011_GWA1_46_21</name>
    <dbReference type="NCBI Taxonomy" id="1619107"/>
    <lineage>
        <taxon>Bacteria</taxon>
        <taxon>Katanobacteria</taxon>
    </lineage>
</organism>
<evidence type="ECO:0000313" key="2">
    <source>
        <dbReference type="Proteomes" id="UP000034732"/>
    </source>
</evidence>
<gene>
    <name evidence="1" type="ORF">UX44_C0032G0010</name>
</gene>
<protein>
    <submittedName>
        <fullName evidence="1">Uncharacterized protein</fullName>
    </submittedName>
</protein>
<proteinExistence type="predicted"/>
<sequence>MDELFEVDKRYRVLPDHEIQIKFLGHDVIELIGGEEFKVEKVTGDTITVLQYRTRYIVAATAISDVEKID</sequence>
<evidence type="ECO:0000313" key="1">
    <source>
        <dbReference type="EMBL" id="KKU29710.1"/>
    </source>
</evidence>
<comment type="caution">
    <text evidence="1">The sequence shown here is derived from an EMBL/GenBank/DDBJ whole genome shotgun (WGS) entry which is preliminary data.</text>
</comment>
<accession>A0A0G1S8X8</accession>
<name>A0A0G1S8X8_UNCKA</name>
<dbReference type="EMBL" id="LCMF01000032">
    <property type="protein sequence ID" value="KKU29710.1"/>
    <property type="molecule type" value="Genomic_DNA"/>
</dbReference>
<dbReference type="Proteomes" id="UP000034732">
    <property type="component" value="Unassembled WGS sequence"/>
</dbReference>